<dbReference type="CDD" id="cd13585">
    <property type="entry name" value="PBP2_TMBP_like"/>
    <property type="match status" value="1"/>
</dbReference>
<protein>
    <submittedName>
        <fullName evidence="1">ABC transporter substrate-binding protein</fullName>
    </submittedName>
</protein>
<dbReference type="Proteomes" id="UP001595699">
    <property type="component" value="Unassembled WGS sequence"/>
</dbReference>
<evidence type="ECO:0000313" key="1">
    <source>
        <dbReference type="EMBL" id="MFC3760602.1"/>
    </source>
</evidence>
<dbReference type="PANTHER" id="PTHR43649:SF12">
    <property type="entry name" value="DIACETYLCHITOBIOSE BINDING PROTEIN DASA"/>
    <property type="match status" value="1"/>
</dbReference>
<reference evidence="2" key="1">
    <citation type="journal article" date="2019" name="Int. J. Syst. Evol. Microbiol.">
        <title>The Global Catalogue of Microorganisms (GCM) 10K type strain sequencing project: providing services to taxonomists for standard genome sequencing and annotation.</title>
        <authorList>
            <consortium name="The Broad Institute Genomics Platform"/>
            <consortium name="The Broad Institute Genome Sequencing Center for Infectious Disease"/>
            <person name="Wu L."/>
            <person name="Ma J."/>
        </authorList>
    </citation>
    <scope>NUCLEOTIDE SEQUENCE [LARGE SCALE GENOMIC DNA]</scope>
    <source>
        <strain evidence="2">CGMCC 4.7241</strain>
    </source>
</reference>
<dbReference type="Gene3D" id="3.40.190.10">
    <property type="entry name" value="Periplasmic binding protein-like II"/>
    <property type="match status" value="1"/>
</dbReference>
<name>A0ABV7Y6Z9_9ACTN</name>
<dbReference type="PANTHER" id="PTHR43649">
    <property type="entry name" value="ARABINOSE-BINDING PROTEIN-RELATED"/>
    <property type="match status" value="1"/>
</dbReference>
<proteinExistence type="predicted"/>
<dbReference type="Pfam" id="PF01547">
    <property type="entry name" value="SBP_bac_1"/>
    <property type="match status" value="1"/>
</dbReference>
<dbReference type="InterPro" id="IPR006059">
    <property type="entry name" value="SBP"/>
</dbReference>
<evidence type="ECO:0000313" key="2">
    <source>
        <dbReference type="Proteomes" id="UP001595699"/>
    </source>
</evidence>
<organism evidence="1 2">
    <name type="scientific">Tenggerimyces flavus</name>
    <dbReference type="NCBI Taxonomy" id="1708749"/>
    <lineage>
        <taxon>Bacteria</taxon>
        <taxon>Bacillati</taxon>
        <taxon>Actinomycetota</taxon>
        <taxon>Actinomycetes</taxon>
        <taxon>Propionibacteriales</taxon>
        <taxon>Nocardioidaceae</taxon>
        <taxon>Tenggerimyces</taxon>
    </lineage>
</organism>
<sequence>MTSGGNTSGARYVRSRRQFLRDTAALGVGLAGLTGVGGLASACGNGDSGSSDGITFIRYGDAGAAKIWAKMVELFNKDHPDIKVTVRNIAADSWAAFFDSVSVQIAGGQVPDVVHVATEGQRLFISRNLVEPIDTYIERDKAELEPYFKDVHPNLIKWTNELTSPGEETFYLPHGFNTMCIHYSTEIFQKAGVDEPGDDWTWDDFLTISRQIKTKLPQTFAMAVGATHFAGAAPWLFTNGANLLNDDWTQATADTPEAMEAAEFMRQLVAEGLSPKPGGEFDAFTAMTQGKLAMFGGGRWPTVTLRSLNYVDKVKIVPWPQKTKQGSPVGWDAYPILKGSKNKDAAWEFVKFMCSAEATKLYAEQTGTIVPPLKSIAQSEAFLKNAPAGSEKLYEALTYATPIPSPDEGSAIEHSIIDSFTQVLTGNVKPDAALKQLNQQIQAKL</sequence>
<accession>A0ABV7Y6Z9</accession>
<dbReference type="SUPFAM" id="SSF53850">
    <property type="entry name" value="Periplasmic binding protein-like II"/>
    <property type="match status" value="1"/>
</dbReference>
<dbReference type="InterPro" id="IPR006311">
    <property type="entry name" value="TAT_signal"/>
</dbReference>
<keyword evidence="2" id="KW-1185">Reference proteome</keyword>
<gene>
    <name evidence="1" type="ORF">ACFOUW_07110</name>
</gene>
<comment type="caution">
    <text evidence="1">The sequence shown here is derived from an EMBL/GenBank/DDBJ whole genome shotgun (WGS) entry which is preliminary data.</text>
</comment>
<dbReference type="InterPro" id="IPR050490">
    <property type="entry name" value="Bact_solute-bd_prot1"/>
</dbReference>
<dbReference type="EMBL" id="JBHRZH010000006">
    <property type="protein sequence ID" value="MFC3760602.1"/>
    <property type="molecule type" value="Genomic_DNA"/>
</dbReference>
<dbReference type="RefSeq" id="WP_205116808.1">
    <property type="nucleotide sequence ID" value="NZ_JAFBCM010000001.1"/>
</dbReference>
<dbReference type="PROSITE" id="PS51318">
    <property type="entry name" value="TAT"/>
    <property type="match status" value="1"/>
</dbReference>